<organism evidence="1 2">
    <name type="scientific">Tenebrio molitor</name>
    <name type="common">Yellow mealworm beetle</name>
    <dbReference type="NCBI Taxonomy" id="7067"/>
    <lineage>
        <taxon>Eukaryota</taxon>
        <taxon>Metazoa</taxon>
        <taxon>Ecdysozoa</taxon>
        <taxon>Arthropoda</taxon>
        <taxon>Hexapoda</taxon>
        <taxon>Insecta</taxon>
        <taxon>Pterygota</taxon>
        <taxon>Neoptera</taxon>
        <taxon>Endopterygota</taxon>
        <taxon>Coleoptera</taxon>
        <taxon>Polyphaga</taxon>
        <taxon>Cucujiformia</taxon>
        <taxon>Tenebrionidae</taxon>
        <taxon>Tenebrio</taxon>
    </lineage>
</organism>
<name>A0A8J6LIP0_TENMO</name>
<dbReference type="EMBL" id="JABDTM020012599">
    <property type="protein sequence ID" value="KAH0820222.1"/>
    <property type="molecule type" value="Genomic_DNA"/>
</dbReference>
<reference evidence="1" key="1">
    <citation type="journal article" date="2020" name="J Insects Food Feed">
        <title>The yellow mealworm (Tenebrio molitor) genome: a resource for the emerging insects as food and feed industry.</title>
        <authorList>
            <person name="Eriksson T."/>
            <person name="Andere A."/>
            <person name="Kelstrup H."/>
            <person name="Emery V."/>
            <person name="Picard C."/>
        </authorList>
    </citation>
    <scope>NUCLEOTIDE SEQUENCE</scope>
    <source>
        <strain evidence="1">Stoneville</strain>
        <tissue evidence="1">Whole head</tissue>
    </source>
</reference>
<proteinExistence type="predicted"/>
<sequence>MSWRARSLQDLRDAGGTFESSSQRGWNVEVIASLLEKRQRCIPDRFFDSEIIKEECAGCLHAGANSLKGWKTRRYFVRSRSALTTLDFIAKRRTVGGGGGDHESSYRGKCLFWQSGLVQEECSLRENQQFLPDSCAQSISEETLEEKLEKQFSKRPRASKPTVSKFVLTPHINAVAHADDSPIWASMLYVCDIKIHLH</sequence>
<dbReference type="Proteomes" id="UP000719412">
    <property type="component" value="Unassembled WGS sequence"/>
</dbReference>
<reference evidence="1" key="2">
    <citation type="submission" date="2021-08" db="EMBL/GenBank/DDBJ databases">
        <authorList>
            <person name="Eriksson T."/>
        </authorList>
    </citation>
    <scope>NUCLEOTIDE SEQUENCE</scope>
    <source>
        <strain evidence="1">Stoneville</strain>
        <tissue evidence="1">Whole head</tissue>
    </source>
</reference>
<keyword evidence="2" id="KW-1185">Reference proteome</keyword>
<evidence type="ECO:0000313" key="1">
    <source>
        <dbReference type="EMBL" id="KAH0820222.1"/>
    </source>
</evidence>
<accession>A0A8J6LIP0</accession>
<protein>
    <submittedName>
        <fullName evidence="1">Uncharacterized protein</fullName>
    </submittedName>
</protein>
<comment type="caution">
    <text evidence="1">The sequence shown here is derived from an EMBL/GenBank/DDBJ whole genome shotgun (WGS) entry which is preliminary data.</text>
</comment>
<gene>
    <name evidence="1" type="ORF">GEV33_002569</name>
</gene>
<evidence type="ECO:0000313" key="2">
    <source>
        <dbReference type="Proteomes" id="UP000719412"/>
    </source>
</evidence>
<dbReference type="AlphaFoldDB" id="A0A8J6LIP0"/>